<dbReference type="GeneID" id="6756646"/>
<gene>
    <name evidence="2" type="ORF">TRIADDRAFT_29334</name>
</gene>
<organism evidence="2 3">
    <name type="scientific">Trichoplax adhaerens</name>
    <name type="common">Trichoplax reptans</name>
    <dbReference type="NCBI Taxonomy" id="10228"/>
    <lineage>
        <taxon>Eukaryota</taxon>
        <taxon>Metazoa</taxon>
        <taxon>Placozoa</taxon>
        <taxon>Uniplacotomia</taxon>
        <taxon>Trichoplacea</taxon>
        <taxon>Trichoplacidae</taxon>
        <taxon>Trichoplax</taxon>
    </lineage>
</organism>
<evidence type="ECO:0000313" key="3">
    <source>
        <dbReference type="Proteomes" id="UP000009022"/>
    </source>
</evidence>
<dbReference type="HOGENOM" id="CLU_148782_3_0_1"/>
<keyword evidence="1" id="KW-1133">Transmembrane helix</keyword>
<dbReference type="EMBL" id="DS985250">
    <property type="protein sequence ID" value="EDV22155.1"/>
    <property type="molecule type" value="Genomic_DNA"/>
</dbReference>
<reference evidence="2 3" key="1">
    <citation type="journal article" date="2008" name="Nature">
        <title>The Trichoplax genome and the nature of placozoans.</title>
        <authorList>
            <person name="Srivastava M."/>
            <person name="Begovic E."/>
            <person name="Chapman J."/>
            <person name="Putnam N.H."/>
            <person name="Hellsten U."/>
            <person name="Kawashima T."/>
            <person name="Kuo A."/>
            <person name="Mitros T."/>
            <person name="Salamov A."/>
            <person name="Carpenter M.L."/>
            <person name="Signorovitch A.Y."/>
            <person name="Moreno M.A."/>
            <person name="Kamm K."/>
            <person name="Grimwood J."/>
            <person name="Schmutz J."/>
            <person name="Shapiro H."/>
            <person name="Grigoriev I.V."/>
            <person name="Buss L.W."/>
            <person name="Schierwater B."/>
            <person name="Dellaporta S.L."/>
            <person name="Rokhsar D.S."/>
        </authorList>
    </citation>
    <scope>NUCLEOTIDE SEQUENCE [LARGE SCALE GENOMIC DNA]</scope>
    <source>
        <strain evidence="2 3">Grell-BS-1999</strain>
    </source>
</reference>
<accession>B3S4V6</accession>
<dbReference type="Proteomes" id="UP000009022">
    <property type="component" value="Unassembled WGS sequence"/>
</dbReference>
<proteinExistence type="predicted"/>
<dbReference type="PANTHER" id="PTHR34286">
    <property type="entry name" value="TRANSMEMBRANE PROTEIN"/>
    <property type="match status" value="1"/>
</dbReference>
<feature type="transmembrane region" description="Helical" evidence="1">
    <location>
        <begin position="30"/>
        <end position="49"/>
    </location>
</feature>
<dbReference type="InParanoid" id="B3S4V6"/>
<dbReference type="AlphaFoldDB" id="B3S4V6"/>
<dbReference type="OrthoDB" id="2100988at2759"/>
<sequence>GGGKRFPYPQYVWSPAGGWWCNPRNWKRNTALATVAVIGICMPAFYLSASREVRTAVIDV</sequence>
<dbReference type="eggNOG" id="ENOG502S6YK">
    <property type="taxonomic scope" value="Eukaryota"/>
</dbReference>
<name>B3S4V6_TRIAD</name>
<dbReference type="KEGG" id="tad:TRIADDRAFT_29334"/>
<dbReference type="RefSeq" id="XP_002115310.1">
    <property type="nucleotide sequence ID" value="XM_002115274.1"/>
</dbReference>
<evidence type="ECO:0000256" key="1">
    <source>
        <dbReference type="SAM" id="Phobius"/>
    </source>
</evidence>
<dbReference type="PANTHER" id="PTHR34286:SF1">
    <property type="entry name" value="TRANSMEMBRANE PROTEIN"/>
    <property type="match status" value="1"/>
</dbReference>
<dbReference type="OMA" id="WEWHPSR"/>
<keyword evidence="1" id="KW-0472">Membrane</keyword>
<dbReference type="CTD" id="6756646"/>
<feature type="non-terminal residue" evidence="2">
    <location>
        <position position="1"/>
    </location>
</feature>
<keyword evidence="1" id="KW-0812">Transmembrane</keyword>
<dbReference type="PhylomeDB" id="B3S4V6"/>
<protein>
    <submittedName>
        <fullName evidence="2">Uncharacterized protein</fullName>
    </submittedName>
</protein>
<keyword evidence="3" id="KW-1185">Reference proteome</keyword>
<evidence type="ECO:0000313" key="2">
    <source>
        <dbReference type="EMBL" id="EDV22155.1"/>
    </source>
</evidence>
<dbReference type="STRING" id="10228.B3S4V6"/>